<dbReference type="KEGG" id="ngr:NAEGRDRAFT_69161"/>
<dbReference type="InterPro" id="IPR029787">
    <property type="entry name" value="Nucleotide_cyclase"/>
</dbReference>
<dbReference type="VEuPathDB" id="AmoebaDB:NAEGRDRAFT_69161"/>
<dbReference type="OMA" id="CCCSINT"/>
<dbReference type="SUPFAM" id="SSF55073">
    <property type="entry name" value="Nucleotide cyclase"/>
    <property type="match status" value="1"/>
</dbReference>
<reference evidence="2 3" key="1">
    <citation type="journal article" date="2010" name="Cell">
        <title>The genome of Naegleria gruberi illuminates early eukaryotic versatility.</title>
        <authorList>
            <person name="Fritz-Laylin L.K."/>
            <person name="Prochnik S.E."/>
            <person name="Ginger M.L."/>
            <person name="Dacks J.B."/>
            <person name="Carpenter M.L."/>
            <person name="Field M.C."/>
            <person name="Kuo A."/>
            <person name="Paredez A."/>
            <person name="Chapman J."/>
            <person name="Pham J."/>
            <person name="Shu S."/>
            <person name="Neupane R."/>
            <person name="Cipriano M."/>
            <person name="Mancuso J."/>
            <person name="Tu H."/>
            <person name="Salamov A."/>
            <person name="Lindquist E."/>
            <person name="Shapiro H."/>
            <person name="Lucas S."/>
            <person name="Grigoriev I.V."/>
            <person name="Cande W.Z."/>
            <person name="Fulton C."/>
            <person name="Rokhsar D.S."/>
            <person name="Dawson S.C."/>
        </authorList>
    </citation>
    <scope>NUCLEOTIDE SEQUENCE [LARGE SCALE GENOMIC DNA]</scope>
    <source>
        <strain evidence="2 3">NEG-M</strain>
    </source>
</reference>
<sequence>MAQVTPLEVDEVYDEEDNFLQEQTVKSSTNCCCSINTVLVAMTSLIILFCVLVLSAVWVSAFSVQVEELSNTVRQEHFDNMYSATTDYLKTMLIMTESVKSQLYTGFDFKNQTLIADHTFRLYKMERKNLGDWAHAMFVGSSMGDAFGISSYKNNPMYMNITYGQNQLYWLCLNWQKLDYCKKNSTTPTMTLAPFKNIQILYNAAASNPGGFAFSPSFIDSTHPSLVLFGCVSSFTQGYIPPGKTFSNYVSVLFGSAEITSFLVEASSSIPGSVTFIIERNTTYLLSTDNPAKATVKFTNGTSIRYTVNNYGGKVSEIGTEVANQLGSKFDSLPCNNYTTLIVKGTYTSVKRLCTSEGIDWVFVLSVPQWNYIGSMLIAIIGAIVASVIIIFLGIIIAVFFSFKIVKPFKNLIAAFQNVSNMELDDLKLYKTLFSEVKTLQTHFVGMVDKIKLYRQFIPPHLLSKLDDNEDIVQESASQISVKKEEPKSFAHSNSETKVDMSSRSITTPTTNSKLDVKKQLSAKNMFSLHLEKKPISVIGVCMQGINRWFVDLAPEVSVDLLGGLYDQIMQISKPSNGQAWKFENETLLITFNASTNQNAHELKSIQTAYTLSTKLKDYTKVKLLKNNAFADQQELTVDFSTKIAIATQECLCGNIGTKQAMSFSIQGSIQQNIEMLLETAIRLDISILFASELKSKVDTKYQFRYIETKQLLADNVFTVPDRYKQSNIFKEDSLYELGLCNQVNMDEWMYELEEKEKKDKWKFYNQACEYYFDKEYDTALERIDEYLKNSANSTDLAAHNLRSVIMDLQGNANFKLKSVK</sequence>
<organism evidence="3">
    <name type="scientific">Naegleria gruberi</name>
    <name type="common">Amoeba</name>
    <dbReference type="NCBI Taxonomy" id="5762"/>
    <lineage>
        <taxon>Eukaryota</taxon>
        <taxon>Discoba</taxon>
        <taxon>Heterolobosea</taxon>
        <taxon>Tetramitia</taxon>
        <taxon>Eutetramitia</taxon>
        <taxon>Vahlkampfiidae</taxon>
        <taxon>Naegleria</taxon>
    </lineage>
</organism>
<dbReference type="AlphaFoldDB" id="D2VJU2"/>
<name>D2VJU2_NAEGR</name>
<dbReference type="InParanoid" id="D2VJU2"/>
<dbReference type="GeneID" id="8852836"/>
<evidence type="ECO:0000313" key="2">
    <source>
        <dbReference type="EMBL" id="EFC42748.1"/>
    </source>
</evidence>
<evidence type="ECO:0000256" key="1">
    <source>
        <dbReference type="SAM" id="Phobius"/>
    </source>
</evidence>
<keyword evidence="1" id="KW-0472">Membrane</keyword>
<keyword evidence="3" id="KW-1185">Reference proteome</keyword>
<dbReference type="RefSeq" id="XP_002675492.1">
    <property type="nucleotide sequence ID" value="XM_002675446.1"/>
</dbReference>
<protein>
    <submittedName>
        <fullName evidence="2">Predicted protein</fullName>
    </submittedName>
</protein>
<dbReference type="Gene3D" id="6.10.340.10">
    <property type="match status" value="1"/>
</dbReference>
<feature type="transmembrane region" description="Helical" evidence="1">
    <location>
        <begin position="376"/>
        <end position="403"/>
    </location>
</feature>
<dbReference type="Gene3D" id="3.30.70.1230">
    <property type="entry name" value="Nucleotide cyclase"/>
    <property type="match status" value="1"/>
</dbReference>
<keyword evidence="1" id="KW-1133">Transmembrane helix</keyword>
<dbReference type="EMBL" id="GG738877">
    <property type="protein sequence ID" value="EFC42748.1"/>
    <property type="molecule type" value="Genomic_DNA"/>
</dbReference>
<feature type="transmembrane region" description="Helical" evidence="1">
    <location>
        <begin position="38"/>
        <end position="61"/>
    </location>
</feature>
<accession>D2VJU2</accession>
<evidence type="ECO:0000313" key="3">
    <source>
        <dbReference type="Proteomes" id="UP000006671"/>
    </source>
</evidence>
<dbReference type="Proteomes" id="UP000006671">
    <property type="component" value="Unassembled WGS sequence"/>
</dbReference>
<gene>
    <name evidence="2" type="ORF">NAEGRDRAFT_69161</name>
</gene>
<proteinExistence type="predicted"/>
<keyword evidence="1" id="KW-0812">Transmembrane</keyword>